<evidence type="ECO:0000313" key="3">
    <source>
        <dbReference type="Proteomes" id="UP001501588"/>
    </source>
</evidence>
<proteinExistence type="predicted"/>
<accession>A0ABN1G8V5</accession>
<name>A0ABN1G8V5_9PROT</name>
<evidence type="ECO:0000256" key="1">
    <source>
        <dbReference type="SAM" id="MobiDB-lite"/>
    </source>
</evidence>
<feature type="region of interest" description="Disordered" evidence="1">
    <location>
        <begin position="1"/>
        <end position="29"/>
    </location>
</feature>
<protein>
    <submittedName>
        <fullName evidence="2">Uncharacterized protein</fullName>
    </submittedName>
</protein>
<evidence type="ECO:0000313" key="2">
    <source>
        <dbReference type="EMBL" id="GAA0606492.1"/>
    </source>
</evidence>
<sequence length="65" mass="7181">MRDMLSLTFATGNSRKRATTSGPTPRARDKILNPAAIVPLLHETLIAGLPLLDRRPSRAGDDDWR</sequence>
<gene>
    <name evidence="2" type="ORF">GCM10009416_49540</name>
</gene>
<dbReference type="Proteomes" id="UP001501588">
    <property type="component" value="Unassembled WGS sequence"/>
</dbReference>
<organism evidence="2 3">
    <name type="scientific">Craurococcus roseus</name>
    <dbReference type="NCBI Taxonomy" id="77585"/>
    <lineage>
        <taxon>Bacteria</taxon>
        <taxon>Pseudomonadati</taxon>
        <taxon>Pseudomonadota</taxon>
        <taxon>Alphaproteobacteria</taxon>
        <taxon>Acetobacterales</taxon>
        <taxon>Acetobacteraceae</taxon>
        <taxon>Craurococcus</taxon>
    </lineage>
</organism>
<keyword evidence="3" id="KW-1185">Reference proteome</keyword>
<feature type="compositionally biased region" description="Polar residues" evidence="1">
    <location>
        <begin position="8"/>
        <end position="23"/>
    </location>
</feature>
<reference evidence="2 3" key="1">
    <citation type="journal article" date="2019" name="Int. J. Syst. Evol. Microbiol.">
        <title>The Global Catalogue of Microorganisms (GCM) 10K type strain sequencing project: providing services to taxonomists for standard genome sequencing and annotation.</title>
        <authorList>
            <consortium name="The Broad Institute Genomics Platform"/>
            <consortium name="The Broad Institute Genome Sequencing Center for Infectious Disease"/>
            <person name="Wu L."/>
            <person name="Ma J."/>
        </authorList>
    </citation>
    <scope>NUCLEOTIDE SEQUENCE [LARGE SCALE GENOMIC DNA]</scope>
    <source>
        <strain evidence="2 3">JCM 9933</strain>
    </source>
</reference>
<dbReference type="EMBL" id="BAAAFZ010000112">
    <property type="protein sequence ID" value="GAA0606492.1"/>
    <property type="molecule type" value="Genomic_DNA"/>
</dbReference>
<comment type="caution">
    <text evidence="2">The sequence shown here is derived from an EMBL/GenBank/DDBJ whole genome shotgun (WGS) entry which is preliminary data.</text>
</comment>